<feature type="domain" description="D-isomer specific 2-hydroxyacid dehydrogenase catalytic" evidence="5">
    <location>
        <begin position="9"/>
        <end position="317"/>
    </location>
</feature>
<evidence type="ECO:0000259" key="6">
    <source>
        <dbReference type="Pfam" id="PF02826"/>
    </source>
</evidence>
<organism evidence="7 8">
    <name type="scientific">Cohaesibacter marisflavi</name>
    <dbReference type="NCBI Taxonomy" id="655353"/>
    <lineage>
        <taxon>Bacteria</taxon>
        <taxon>Pseudomonadati</taxon>
        <taxon>Pseudomonadota</taxon>
        <taxon>Alphaproteobacteria</taxon>
        <taxon>Hyphomicrobiales</taxon>
        <taxon>Cohaesibacteraceae</taxon>
    </lineage>
</organism>
<dbReference type="InterPro" id="IPR006140">
    <property type="entry name" value="D-isomer_DH_NAD-bd"/>
</dbReference>
<evidence type="ECO:0000256" key="2">
    <source>
        <dbReference type="ARBA" id="ARBA00023002"/>
    </source>
</evidence>
<dbReference type="InterPro" id="IPR050418">
    <property type="entry name" value="D-iso_2-hydroxyacid_DH_PdxB"/>
</dbReference>
<evidence type="ECO:0000313" key="7">
    <source>
        <dbReference type="EMBL" id="SFN47813.1"/>
    </source>
</evidence>
<dbReference type="PANTHER" id="PTHR43761">
    <property type="entry name" value="D-ISOMER SPECIFIC 2-HYDROXYACID DEHYDROGENASE FAMILY PROTEIN (AFU_ORTHOLOGUE AFUA_1G13630)"/>
    <property type="match status" value="1"/>
</dbReference>
<dbReference type="STRING" id="655353.SAMN04488056_10135"/>
<dbReference type="GO" id="GO:0051287">
    <property type="term" value="F:NAD binding"/>
    <property type="evidence" value="ECO:0007669"/>
    <property type="project" value="InterPro"/>
</dbReference>
<keyword evidence="8" id="KW-1185">Reference proteome</keyword>
<sequence length="334" mass="34700">MSSEMQKILVTRSRIDSSAVDLLKENGFECVFSPPYAKPEEVVETAKNNNVCAIMVSQGKITDAVIKASGSVQVIAKHGSGVNNINLAAAEKIGIPVYRAAGANARAVAEHAIALIIALRKSLPYLDEATKGGNWLKGSFIGKDFADTKLGLIGFGAIGREVAGMAMALGMKVSAFDPALLANGGAACPEGVEAVADMDAIATKCDVISLHCPLVPATKHLVNRAFLEKMPSHGAIVNTARGGMIDEDALAEALEKGVIAGAGVDSFEQEPPAADSKLFKAPNLIVTPHAAGLTPGAERNMATMAARFIIDHFEGREINPAFLATSAALGGLQE</sequence>
<dbReference type="EMBL" id="FOVR01000001">
    <property type="protein sequence ID" value="SFN47813.1"/>
    <property type="molecule type" value="Genomic_DNA"/>
</dbReference>
<dbReference type="InterPro" id="IPR036291">
    <property type="entry name" value="NAD(P)-bd_dom_sf"/>
</dbReference>
<dbReference type="PANTHER" id="PTHR43761:SF1">
    <property type="entry name" value="D-ISOMER SPECIFIC 2-HYDROXYACID DEHYDROGENASE CATALYTIC DOMAIN-CONTAINING PROTEIN-RELATED"/>
    <property type="match status" value="1"/>
</dbReference>
<gene>
    <name evidence="7" type="ORF">SAMN04488056_10135</name>
</gene>
<dbReference type="GO" id="GO:0016616">
    <property type="term" value="F:oxidoreductase activity, acting on the CH-OH group of donors, NAD or NADP as acceptor"/>
    <property type="evidence" value="ECO:0007669"/>
    <property type="project" value="InterPro"/>
</dbReference>
<protein>
    <submittedName>
        <fullName evidence="7">D-3-phosphoglycerate dehydrogenase</fullName>
    </submittedName>
</protein>
<dbReference type="Gene3D" id="3.40.50.720">
    <property type="entry name" value="NAD(P)-binding Rossmann-like Domain"/>
    <property type="match status" value="2"/>
</dbReference>
<dbReference type="AlphaFoldDB" id="A0A1I4ZCR4"/>
<dbReference type="Proteomes" id="UP000199236">
    <property type="component" value="Unassembled WGS sequence"/>
</dbReference>
<dbReference type="Pfam" id="PF02826">
    <property type="entry name" value="2-Hacid_dh_C"/>
    <property type="match status" value="1"/>
</dbReference>
<name>A0A1I4ZCR4_9HYPH</name>
<evidence type="ECO:0000313" key="8">
    <source>
        <dbReference type="Proteomes" id="UP000199236"/>
    </source>
</evidence>
<accession>A0A1I4ZCR4</accession>
<comment type="similarity">
    <text evidence="1 4">Belongs to the D-isomer specific 2-hydroxyacid dehydrogenase family.</text>
</comment>
<dbReference type="SUPFAM" id="SSF51735">
    <property type="entry name" value="NAD(P)-binding Rossmann-fold domains"/>
    <property type="match status" value="1"/>
</dbReference>
<evidence type="ECO:0000256" key="3">
    <source>
        <dbReference type="ARBA" id="ARBA00023027"/>
    </source>
</evidence>
<dbReference type="Pfam" id="PF00389">
    <property type="entry name" value="2-Hacid_dh"/>
    <property type="match status" value="1"/>
</dbReference>
<evidence type="ECO:0000256" key="1">
    <source>
        <dbReference type="ARBA" id="ARBA00005854"/>
    </source>
</evidence>
<feature type="domain" description="D-isomer specific 2-hydroxyacid dehydrogenase NAD-binding" evidence="6">
    <location>
        <begin position="113"/>
        <end position="291"/>
    </location>
</feature>
<dbReference type="SUPFAM" id="SSF52283">
    <property type="entry name" value="Formate/glycerate dehydrogenase catalytic domain-like"/>
    <property type="match status" value="1"/>
</dbReference>
<keyword evidence="3" id="KW-0520">NAD</keyword>
<proteinExistence type="inferred from homology"/>
<dbReference type="InterPro" id="IPR006139">
    <property type="entry name" value="D-isomer_2_OHA_DH_cat_dom"/>
</dbReference>
<keyword evidence="2 4" id="KW-0560">Oxidoreductase</keyword>
<evidence type="ECO:0000259" key="5">
    <source>
        <dbReference type="Pfam" id="PF00389"/>
    </source>
</evidence>
<evidence type="ECO:0000256" key="4">
    <source>
        <dbReference type="RuleBase" id="RU003719"/>
    </source>
</evidence>
<reference evidence="7 8" key="1">
    <citation type="submission" date="2016-10" db="EMBL/GenBank/DDBJ databases">
        <authorList>
            <person name="de Groot N.N."/>
        </authorList>
    </citation>
    <scope>NUCLEOTIDE SEQUENCE [LARGE SCALE GENOMIC DNA]</scope>
    <source>
        <strain evidence="7 8">CGMCC 1.9157</strain>
    </source>
</reference>